<dbReference type="GO" id="GO:0005737">
    <property type="term" value="C:cytoplasm"/>
    <property type="evidence" value="ECO:0007669"/>
    <property type="project" value="UniProtKB-SubCell"/>
</dbReference>
<dbReference type="PANTHER" id="PTHR28342">
    <property type="entry name" value="MONOOXYGENASE P33MONOX-RELATED"/>
    <property type="match status" value="1"/>
</dbReference>
<accession>A0AAD3RIY1</accession>
<comment type="subcellular location">
    <subcellularLocation>
        <location evidence="1">Cytoplasm</location>
    </subcellularLocation>
</comment>
<reference evidence="8" key="1">
    <citation type="submission" date="2022-08" db="EMBL/GenBank/DDBJ databases">
        <title>Genome sequencing of akame (Lates japonicus).</title>
        <authorList>
            <person name="Hashiguchi Y."/>
            <person name="Takahashi H."/>
        </authorList>
    </citation>
    <scope>NUCLEOTIDE SEQUENCE</scope>
    <source>
        <strain evidence="8">Kochi</strain>
    </source>
</reference>
<feature type="region of interest" description="Disordered" evidence="7">
    <location>
        <begin position="227"/>
        <end position="250"/>
    </location>
</feature>
<evidence type="ECO:0000256" key="7">
    <source>
        <dbReference type="SAM" id="MobiDB-lite"/>
    </source>
</evidence>
<feature type="region of interest" description="Disordered" evidence="7">
    <location>
        <begin position="275"/>
        <end position="294"/>
    </location>
</feature>
<sequence>MSASSSVSAPGRHGLPLQSPNLSVYYCMSKSHDRLKPLSKQHIVRPLMSVSAALTKEISAAQWVISTGEEKKYDRVRSSKLTSTPSLNSLVVILSDLVSNGLKNRETFRKVRAVGKLLTLVTSPTKSPVPVVAKATTNELTYDQPQWSATHYNAANFISTADSVPMPHLEQTHENLQRFCEHQAGADKLGILYKNLSAEETAFTGSWVADTLPKLRMPEWDFKEDRLTTSAQSTPSGTPVVTPSVTPSVTPCVSPHTSPAVSRRSWFQPSPAPFLAIPDLSPNPSTDMGGNEGGGGERWSFFGSRSVVQKSPTDPGSDTSTGFSLQSYFGLQKSSTMDGTNTQVNLKVEDPANFMPPKIDISGIEAKRVPPRPHKLKPRDMNVLTPSGF</sequence>
<comment type="caution">
    <text evidence="8">The sequence shown here is derived from an EMBL/GenBank/DDBJ whole genome shotgun (WGS) entry which is preliminary data.</text>
</comment>
<keyword evidence="5" id="KW-0521">NADP</keyword>
<evidence type="ECO:0000256" key="6">
    <source>
        <dbReference type="ARBA" id="ARBA00023002"/>
    </source>
</evidence>
<proteinExistence type="inferred from homology"/>
<dbReference type="Pfam" id="PF15302">
    <property type="entry name" value="P33MONOX"/>
    <property type="match status" value="1"/>
</dbReference>
<keyword evidence="4" id="KW-0963">Cytoplasm</keyword>
<comment type="similarity">
    <text evidence="2">Belongs to the P33MONOX family.</text>
</comment>
<protein>
    <recommendedName>
        <fullName evidence="3">Putative monooxygenase p33MONOX</fullName>
    </recommendedName>
</protein>
<evidence type="ECO:0000256" key="4">
    <source>
        <dbReference type="ARBA" id="ARBA00022490"/>
    </source>
</evidence>
<keyword evidence="6" id="KW-0560">Oxidoreductase</keyword>
<name>A0AAD3RIY1_LATJO</name>
<dbReference type="AlphaFoldDB" id="A0AAD3RIY1"/>
<evidence type="ECO:0000313" key="8">
    <source>
        <dbReference type="EMBL" id="GLD70036.1"/>
    </source>
</evidence>
<evidence type="ECO:0000256" key="1">
    <source>
        <dbReference type="ARBA" id="ARBA00004496"/>
    </source>
</evidence>
<evidence type="ECO:0000256" key="2">
    <source>
        <dbReference type="ARBA" id="ARBA00008758"/>
    </source>
</evidence>
<keyword evidence="8" id="KW-0503">Monooxygenase</keyword>
<evidence type="ECO:0000256" key="5">
    <source>
        <dbReference type="ARBA" id="ARBA00022857"/>
    </source>
</evidence>
<organism evidence="8 9">
    <name type="scientific">Lates japonicus</name>
    <name type="common">Japanese lates</name>
    <dbReference type="NCBI Taxonomy" id="270547"/>
    <lineage>
        <taxon>Eukaryota</taxon>
        <taxon>Metazoa</taxon>
        <taxon>Chordata</taxon>
        <taxon>Craniata</taxon>
        <taxon>Vertebrata</taxon>
        <taxon>Euteleostomi</taxon>
        <taxon>Actinopterygii</taxon>
        <taxon>Neopterygii</taxon>
        <taxon>Teleostei</taxon>
        <taxon>Neoteleostei</taxon>
        <taxon>Acanthomorphata</taxon>
        <taxon>Carangaria</taxon>
        <taxon>Carangaria incertae sedis</taxon>
        <taxon>Centropomidae</taxon>
        <taxon>Lates</taxon>
    </lineage>
</organism>
<dbReference type="GO" id="GO:0004497">
    <property type="term" value="F:monooxygenase activity"/>
    <property type="evidence" value="ECO:0007669"/>
    <property type="project" value="UniProtKB-KW"/>
</dbReference>
<dbReference type="PANTHER" id="PTHR28342:SF1">
    <property type="entry name" value="MONOOXYGENASE P33MONOX-RELATED"/>
    <property type="match status" value="1"/>
</dbReference>
<evidence type="ECO:0000313" key="9">
    <source>
        <dbReference type="Proteomes" id="UP001279410"/>
    </source>
</evidence>
<evidence type="ECO:0000256" key="3">
    <source>
        <dbReference type="ARBA" id="ARBA00016432"/>
    </source>
</evidence>
<gene>
    <name evidence="8" type="ORF">AKAME5_002135300</name>
</gene>
<dbReference type="EMBL" id="BRZM01000323">
    <property type="protein sequence ID" value="GLD70036.1"/>
    <property type="molecule type" value="Genomic_DNA"/>
</dbReference>
<keyword evidence="9" id="KW-1185">Reference proteome</keyword>
<feature type="compositionally biased region" description="Low complexity" evidence="7">
    <location>
        <begin position="233"/>
        <end position="250"/>
    </location>
</feature>
<dbReference type="InterPro" id="IPR026759">
    <property type="entry name" value="P33MONOX"/>
</dbReference>
<feature type="region of interest" description="Disordered" evidence="7">
    <location>
        <begin position="369"/>
        <end position="389"/>
    </location>
</feature>
<dbReference type="Proteomes" id="UP001279410">
    <property type="component" value="Unassembled WGS sequence"/>
</dbReference>